<proteinExistence type="predicted"/>
<dbReference type="RefSeq" id="XP_022150018.1">
    <property type="nucleotide sequence ID" value="XM_022294326.1"/>
</dbReference>
<dbReference type="InterPro" id="IPR036533">
    <property type="entry name" value="BAG_dom_sf"/>
</dbReference>
<dbReference type="Pfam" id="PF00240">
    <property type="entry name" value="ubiquitin"/>
    <property type="match status" value="1"/>
</dbReference>
<dbReference type="GO" id="GO:0051087">
    <property type="term" value="F:protein-folding chaperone binding"/>
    <property type="evidence" value="ECO:0007669"/>
    <property type="project" value="InterPro"/>
</dbReference>
<dbReference type="InterPro" id="IPR029071">
    <property type="entry name" value="Ubiquitin-like_domsf"/>
</dbReference>
<dbReference type="InterPro" id="IPR003103">
    <property type="entry name" value="BAG_domain"/>
</dbReference>
<dbReference type="GO" id="GO:0000774">
    <property type="term" value="F:adenyl-nucleotide exchange factor activity"/>
    <property type="evidence" value="ECO:0007669"/>
    <property type="project" value="TreeGrafter"/>
</dbReference>
<sequence length="278" mass="32133">MKAAATKAEVSKMVSSEKMQQRERVSELEIRPGGMLVQMRDFDQSLSIPTIKVKVKYGSSYHHIQISSHSSFGELKKLLAEPTGFHPEEQKLIYKKKERDSKAYLDVARVKDGSKIVLVEDTLSRERRCIQMLKNANFEKSSKLLKQVNFEVNKLFQEVICIEVRACNEGRVSEKEVENLTEMLMRKLIELDEIDAVGDLRLQRREQVREVQKKIETLDMMKLQYIEGNSNGVISTKKGKQSLEPKQKQRQKGVRILKEEALRNSESVVVTTKWETFD</sequence>
<evidence type="ECO:0000256" key="1">
    <source>
        <dbReference type="ARBA" id="ARBA00023186"/>
    </source>
</evidence>
<evidence type="ECO:0000313" key="5">
    <source>
        <dbReference type="Proteomes" id="UP000504603"/>
    </source>
</evidence>
<name>A0A6J1D8B7_MOMCH</name>
<evidence type="ECO:0000256" key="2">
    <source>
        <dbReference type="SAM" id="MobiDB-lite"/>
    </source>
</evidence>
<keyword evidence="1" id="KW-0143">Chaperone</keyword>
<dbReference type="SMART" id="SM00264">
    <property type="entry name" value="BAG"/>
    <property type="match status" value="1"/>
</dbReference>
<dbReference type="OrthoDB" id="776628at2759"/>
<accession>A0A6J1D8B7</accession>
<dbReference type="SUPFAM" id="SSF54236">
    <property type="entry name" value="Ubiquitin-like"/>
    <property type="match status" value="1"/>
</dbReference>
<dbReference type="InterPro" id="IPR000626">
    <property type="entry name" value="Ubiquitin-like_dom"/>
</dbReference>
<feature type="domain" description="Ubiquitin-like" evidence="3">
    <location>
        <begin position="49"/>
        <end position="119"/>
    </location>
</feature>
<feature type="domain" description="BAG" evidence="4">
    <location>
        <begin position="141"/>
        <end position="222"/>
    </location>
</feature>
<dbReference type="PROSITE" id="PS50053">
    <property type="entry name" value="UBIQUITIN_2"/>
    <property type="match status" value="1"/>
</dbReference>
<dbReference type="PANTHER" id="PTHR12329">
    <property type="entry name" value="BCL2-ASSOCIATED ATHANOGENE"/>
    <property type="match status" value="1"/>
</dbReference>
<evidence type="ECO:0000313" key="6">
    <source>
        <dbReference type="RefSeq" id="XP_022150018.1"/>
    </source>
</evidence>
<dbReference type="GO" id="GO:0005737">
    <property type="term" value="C:cytoplasm"/>
    <property type="evidence" value="ECO:0007669"/>
    <property type="project" value="TreeGrafter"/>
</dbReference>
<dbReference type="GO" id="GO:0050821">
    <property type="term" value="P:protein stabilization"/>
    <property type="evidence" value="ECO:0007669"/>
    <property type="project" value="TreeGrafter"/>
</dbReference>
<dbReference type="Gene3D" id="3.10.20.90">
    <property type="entry name" value="Phosphatidylinositol 3-kinase Catalytic Subunit, Chain A, domain 1"/>
    <property type="match status" value="1"/>
</dbReference>
<dbReference type="SUPFAM" id="SSF63491">
    <property type="entry name" value="BAG domain"/>
    <property type="match status" value="1"/>
</dbReference>
<feature type="region of interest" description="Disordered" evidence="2">
    <location>
        <begin position="1"/>
        <end position="25"/>
    </location>
</feature>
<reference evidence="6" key="1">
    <citation type="submission" date="2025-08" db="UniProtKB">
        <authorList>
            <consortium name="RefSeq"/>
        </authorList>
    </citation>
    <scope>IDENTIFICATION</scope>
    <source>
        <strain evidence="6">OHB3-1</strain>
    </source>
</reference>
<dbReference type="KEGG" id="mcha:111018296"/>
<gene>
    <name evidence="6" type="primary">LOC111018296</name>
</gene>
<dbReference type="PANTHER" id="PTHR12329:SF36">
    <property type="entry name" value="UBIQUITIN-LIKE DOMAIN-CONTAINING PROTEIN"/>
    <property type="match status" value="1"/>
</dbReference>
<keyword evidence="5" id="KW-1185">Reference proteome</keyword>
<dbReference type="AlphaFoldDB" id="A0A6J1D8B7"/>
<protein>
    <submittedName>
        <fullName evidence="6">BAG family molecular chaperone regulator 1-like</fullName>
    </submittedName>
</protein>
<dbReference type="Gene3D" id="1.20.58.120">
    <property type="entry name" value="BAG domain"/>
    <property type="match status" value="1"/>
</dbReference>
<dbReference type="Proteomes" id="UP000504603">
    <property type="component" value="Unplaced"/>
</dbReference>
<dbReference type="GeneID" id="111018296"/>
<organism evidence="5 6">
    <name type="scientific">Momordica charantia</name>
    <name type="common">Bitter gourd</name>
    <name type="synonym">Balsam pear</name>
    <dbReference type="NCBI Taxonomy" id="3673"/>
    <lineage>
        <taxon>Eukaryota</taxon>
        <taxon>Viridiplantae</taxon>
        <taxon>Streptophyta</taxon>
        <taxon>Embryophyta</taxon>
        <taxon>Tracheophyta</taxon>
        <taxon>Spermatophyta</taxon>
        <taxon>Magnoliopsida</taxon>
        <taxon>eudicotyledons</taxon>
        <taxon>Gunneridae</taxon>
        <taxon>Pentapetalae</taxon>
        <taxon>rosids</taxon>
        <taxon>fabids</taxon>
        <taxon>Cucurbitales</taxon>
        <taxon>Cucurbitaceae</taxon>
        <taxon>Momordiceae</taxon>
        <taxon>Momordica</taxon>
    </lineage>
</organism>
<evidence type="ECO:0000259" key="4">
    <source>
        <dbReference type="PROSITE" id="PS51035"/>
    </source>
</evidence>
<dbReference type="Pfam" id="PF02179">
    <property type="entry name" value="BAG"/>
    <property type="match status" value="1"/>
</dbReference>
<dbReference type="InterPro" id="IPR039773">
    <property type="entry name" value="BAG_chaperone_regulator"/>
</dbReference>
<dbReference type="PROSITE" id="PS51035">
    <property type="entry name" value="BAG"/>
    <property type="match status" value="1"/>
</dbReference>
<evidence type="ECO:0000259" key="3">
    <source>
        <dbReference type="PROSITE" id="PS50053"/>
    </source>
</evidence>